<accession>A0ACC0BBQ0</accession>
<evidence type="ECO:0000313" key="2">
    <source>
        <dbReference type="Proteomes" id="UP001060085"/>
    </source>
</evidence>
<evidence type="ECO:0000313" key="1">
    <source>
        <dbReference type="EMBL" id="KAI5670084.1"/>
    </source>
</evidence>
<comment type="caution">
    <text evidence="1">The sequence shown here is derived from an EMBL/GenBank/DDBJ whole genome shotgun (WGS) entry which is preliminary data.</text>
</comment>
<dbReference type="EMBL" id="CM044703">
    <property type="protein sequence ID" value="KAI5670084.1"/>
    <property type="molecule type" value="Genomic_DNA"/>
</dbReference>
<reference evidence="2" key="1">
    <citation type="journal article" date="2023" name="Nat. Plants">
        <title>Single-cell RNA sequencing provides a high-resolution roadmap for understanding the multicellular compartmentation of specialized metabolism.</title>
        <authorList>
            <person name="Sun S."/>
            <person name="Shen X."/>
            <person name="Li Y."/>
            <person name="Li Y."/>
            <person name="Wang S."/>
            <person name="Li R."/>
            <person name="Zhang H."/>
            <person name="Shen G."/>
            <person name="Guo B."/>
            <person name="Wei J."/>
            <person name="Xu J."/>
            <person name="St-Pierre B."/>
            <person name="Chen S."/>
            <person name="Sun C."/>
        </authorList>
    </citation>
    <scope>NUCLEOTIDE SEQUENCE [LARGE SCALE GENOMIC DNA]</scope>
</reference>
<keyword evidence="2" id="KW-1185">Reference proteome</keyword>
<name>A0ACC0BBQ0_CATRO</name>
<sequence>MVNPTRVLPLILSLSFFLIASASKVTYNVQNFGAKPDGKTDSTEAFLGAWAAACASTKSAMINVPVGRYLVGGASFWGQKCKNKSITMRIYGTLVAPSNYNTLANTGNWLKFERVNGLTIAGGTLDGQGASLWACKTSGKNCPGGASTLAFYNSNNVVVSGLTSLNSQLFHIIIDGCQNTKIEKTRISASATSPNTDGIHIQGSSGVSILGSSIGTGDDCISIGPGTSNVWVENVSCGPGHGISIGSLGWALQEAGVQNVTVKTTTLRGTQNGLRIKTWARPSNGFVNGVLFQNSIMVNVRFPIIIDQSYCPNSNSCPGQASGVKISGVTYQDIHGTSAFPVAVKIDCSRQFPCSRIRLQDVNLTYNNKPATASCFNAAGTASGYVQPSGCL</sequence>
<protein>
    <submittedName>
        <fullName evidence="1">Uncharacterized protein</fullName>
    </submittedName>
</protein>
<proteinExistence type="predicted"/>
<gene>
    <name evidence="1" type="ORF">M9H77_10448</name>
</gene>
<dbReference type="Proteomes" id="UP001060085">
    <property type="component" value="Linkage Group LG03"/>
</dbReference>
<organism evidence="1 2">
    <name type="scientific">Catharanthus roseus</name>
    <name type="common">Madagascar periwinkle</name>
    <name type="synonym">Vinca rosea</name>
    <dbReference type="NCBI Taxonomy" id="4058"/>
    <lineage>
        <taxon>Eukaryota</taxon>
        <taxon>Viridiplantae</taxon>
        <taxon>Streptophyta</taxon>
        <taxon>Embryophyta</taxon>
        <taxon>Tracheophyta</taxon>
        <taxon>Spermatophyta</taxon>
        <taxon>Magnoliopsida</taxon>
        <taxon>eudicotyledons</taxon>
        <taxon>Gunneridae</taxon>
        <taxon>Pentapetalae</taxon>
        <taxon>asterids</taxon>
        <taxon>lamiids</taxon>
        <taxon>Gentianales</taxon>
        <taxon>Apocynaceae</taxon>
        <taxon>Rauvolfioideae</taxon>
        <taxon>Vinceae</taxon>
        <taxon>Catharanthinae</taxon>
        <taxon>Catharanthus</taxon>
    </lineage>
</organism>